<dbReference type="PANTHER" id="PTHR36111">
    <property type="entry name" value="INNER MEMBRANE PROTEIN-RELATED"/>
    <property type="match status" value="1"/>
</dbReference>
<gene>
    <name evidence="2" type="ORF">Cpap_4147</name>
</gene>
<accession>F1T8A7</accession>
<reference evidence="2" key="2">
    <citation type="submission" date="2011-01" db="EMBL/GenBank/DDBJ databases">
        <title>The Non-contiguous Finished genome of Clostridium papyrosolvens.</title>
        <authorList>
            <person name="Lucas S."/>
            <person name="Copeland A."/>
            <person name="Lapidus A."/>
            <person name="Cheng J.-F."/>
            <person name="Goodwin L."/>
            <person name="Pitluck S."/>
            <person name="Misra M."/>
            <person name="Chertkov O."/>
            <person name="Detter J.C."/>
            <person name="Han C."/>
            <person name="Tapia R."/>
            <person name="Land M."/>
            <person name="Hauser L."/>
            <person name="Kyrpides N."/>
            <person name="Ivanova N."/>
            <person name="Pagani I."/>
            <person name="Mouttaki H."/>
            <person name="He Z."/>
            <person name="Zhou J."/>
            <person name="Hemme C.L."/>
            <person name="Woyke T."/>
        </authorList>
    </citation>
    <scope>NUCLEOTIDE SEQUENCE [LARGE SCALE GENOMIC DNA]</scope>
    <source>
        <strain evidence="2">DSM 2782</strain>
    </source>
</reference>
<dbReference type="AlphaFoldDB" id="F1T8A7"/>
<dbReference type="EMBL" id="ACXX02000001">
    <property type="protein sequence ID" value="EGD49705.1"/>
    <property type="molecule type" value="Genomic_DNA"/>
</dbReference>
<feature type="transmembrane region" description="Helical" evidence="1">
    <location>
        <begin position="194"/>
        <end position="213"/>
    </location>
</feature>
<evidence type="ECO:0000313" key="3">
    <source>
        <dbReference type="Proteomes" id="UP000003860"/>
    </source>
</evidence>
<feature type="transmembrane region" description="Helical" evidence="1">
    <location>
        <begin position="152"/>
        <end position="174"/>
    </location>
</feature>
<feature type="transmembrane region" description="Helical" evidence="1">
    <location>
        <begin position="219"/>
        <end position="237"/>
    </location>
</feature>
<feature type="transmembrane region" description="Helical" evidence="1">
    <location>
        <begin position="68"/>
        <end position="88"/>
    </location>
</feature>
<proteinExistence type="predicted"/>
<dbReference type="STRING" id="588581.Cpap_4147"/>
<comment type="caution">
    <text evidence="2">The sequence shown here is derived from an EMBL/GenBank/DDBJ whole genome shotgun (WGS) entry which is preliminary data.</text>
</comment>
<feature type="transmembrane region" description="Helical" evidence="1">
    <location>
        <begin position="35"/>
        <end position="56"/>
    </location>
</feature>
<dbReference type="Proteomes" id="UP000003860">
    <property type="component" value="Unassembled WGS sequence"/>
</dbReference>
<dbReference type="eggNOG" id="COG1811">
    <property type="taxonomic scope" value="Bacteria"/>
</dbReference>
<evidence type="ECO:0008006" key="4">
    <source>
        <dbReference type="Google" id="ProtNLM"/>
    </source>
</evidence>
<dbReference type="RefSeq" id="WP_004616598.1">
    <property type="nucleotide sequence ID" value="NZ_ACXX02000001.1"/>
</dbReference>
<keyword evidence="1" id="KW-0472">Membrane</keyword>
<feature type="transmembrane region" description="Helical" evidence="1">
    <location>
        <begin position="6"/>
        <end position="23"/>
    </location>
</feature>
<dbReference type="InterPro" id="IPR007563">
    <property type="entry name" value="DUF554"/>
</dbReference>
<evidence type="ECO:0000313" key="2">
    <source>
        <dbReference type="EMBL" id="EGD49705.1"/>
    </source>
</evidence>
<feature type="transmembrane region" description="Helical" evidence="1">
    <location>
        <begin position="109"/>
        <end position="132"/>
    </location>
</feature>
<protein>
    <recommendedName>
        <fullName evidence="4">Transport protein</fullName>
    </recommendedName>
</protein>
<keyword evidence="3" id="KW-1185">Reference proteome</keyword>
<organism evidence="2 3">
    <name type="scientific">Ruminiclostridium papyrosolvens DSM 2782</name>
    <dbReference type="NCBI Taxonomy" id="588581"/>
    <lineage>
        <taxon>Bacteria</taxon>
        <taxon>Bacillati</taxon>
        <taxon>Bacillota</taxon>
        <taxon>Clostridia</taxon>
        <taxon>Eubacteriales</taxon>
        <taxon>Oscillospiraceae</taxon>
        <taxon>Ruminiclostridium</taxon>
    </lineage>
</organism>
<evidence type="ECO:0000256" key="1">
    <source>
        <dbReference type="SAM" id="Phobius"/>
    </source>
</evidence>
<keyword evidence="1" id="KW-0812">Transmembrane</keyword>
<dbReference type="PANTHER" id="PTHR36111:SF2">
    <property type="entry name" value="INNER MEMBRANE PROTEIN"/>
    <property type="match status" value="1"/>
</dbReference>
<reference evidence="2" key="1">
    <citation type="submission" date="2009-07" db="EMBL/GenBank/DDBJ databases">
        <authorList>
            <consortium name="US DOE Joint Genome Institute (JGI-PGF)"/>
            <person name="Lucas S."/>
            <person name="Copeland A."/>
            <person name="Lapidus A."/>
            <person name="Glavina del Rio T."/>
            <person name="Tice H."/>
            <person name="Bruce D."/>
            <person name="Goodwin L."/>
            <person name="Pitluck S."/>
            <person name="Larimer F."/>
            <person name="Land M.L."/>
            <person name="Mouttaki H."/>
            <person name="He Z."/>
            <person name="Zhou J."/>
            <person name="Hemme C.L."/>
        </authorList>
    </citation>
    <scope>NUCLEOTIDE SEQUENCE</scope>
    <source>
        <strain evidence="2">DSM 2782</strain>
    </source>
</reference>
<name>F1T8A7_9FIRM</name>
<sequence>MYGIGTIVNAGAVIVGGLAGTLLRNGISERYKKIVMQAIGLSVVFIGISGTIKEIVTIVDGNKLDRQYIMLMIFSLVIGGLVGEFLRIEKRLESLGTWFQKRIPDKGGSFSDGFVTASLVFCVGAMAIVGALEDGLSGNPSTLFAKSILDGVTSLVFASTLGIGVAFSAIPVLVYQGGITLLSGVIKPWLSDAVISQMSLIGGVLIFAIGINLLEIKKIKVGNLLPAVFIPVFYYIIKMLFM</sequence>
<dbReference type="OrthoDB" id="9797976at2"/>
<keyword evidence="1" id="KW-1133">Transmembrane helix</keyword>
<dbReference type="Pfam" id="PF04474">
    <property type="entry name" value="DUF554"/>
    <property type="match status" value="1"/>
</dbReference>